<dbReference type="Gene3D" id="2.40.30.170">
    <property type="match status" value="1"/>
</dbReference>
<accession>A0ABW1ELP6</accession>
<keyword evidence="4" id="KW-0812">Transmembrane</keyword>
<dbReference type="Gene3D" id="2.40.50.100">
    <property type="match status" value="1"/>
</dbReference>
<dbReference type="InterPro" id="IPR058624">
    <property type="entry name" value="MdtA-like_HH"/>
</dbReference>
<keyword evidence="9" id="KW-1185">Reference proteome</keyword>
<evidence type="ECO:0000259" key="5">
    <source>
        <dbReference type="Pfam" id="PF25876"/>
    </source>
</evidence>
<evidence type="ECO:0000256" key="4">
    <source>
        <dbReference type="SAM" id="Phobius"/>
    </source>
</evidence>
<feature type="coiled-coil region" evidence="2">
    <location>
        <begin position="141"/>
        <end position="168"/>
    </location>
</feature>
<proteinExistence type="inferred from homology"/>
<feature type="region of interest" description="Disordered" evidence="3">
    <location>
        <begin position="1"/>
        <end position="34"/>
    </location>
</feature>
<dbReference type="Gene3D" id="1.10.287.470">
    <property type="entry name" value="Helix hairpin bin"/>
    <property type="match status" value="1"/>
</dbReference>
<reference evidence="9" key="1">
    <citation type="journal article" date="2019" name="Int. J. Syst. Evol. Microbiol.">
        <title>The Global Catalogue of Microorganisms (GCM) 10K type strain sequencing project: providing services to taxonomists for standard genome sequencing and annotation.</title>
        <authorList>
            <consortium name="The Broad Institute Genomics Platform"/>
            <consortium name="The Broad Institute Genome Sequencing Center for Infectious Disease"/>
            <person name="Wu L."/>
            <person name="Ma J."/>
        </authorList>
    </citation>
    <scope>NUCLEOTIDE SEQUENCE [LARGE SCALE GENOMIC DNA]</scope>
    <source>
        <strain evidence="9">JCM 4087</strain>
    </source>
</reference>
<evidence type="ECO:0000313" key="9">
    <source>
        <dbReference type="Proteomes" id="UP001596091"/>
    </source>
</evidence>
<evidence type="ECO:0000259" key="6">
    <source>
        <dbReference type="Pfam" id="PF25917"/>
    </source>
</evidence>
<dbReference type="InterPro" id="IPR058625">
    <property type="entry name" value="MdtA-like_BSH"/>
</dbReference>
<dbReference type="RefSeq" id="WP_263342586.1">
    <property type="nucleotide sequence ID" value="NZ_JAGSYH010000013.1"/>
</dbReference>
<comment type="similarity">
    <text evidence="1">Belongs to the membrane fusion protein (MFP) (TC 8.A.1) family.</text>
</comment>
<evidence type="ECO:0000256" key="3">
    <source>
        <dbReference type="SAM" id="MobiDB-lite"/>
    </source>
</evidence>
<protein>
    <submittedName>
        <fullName evidence="8">Efflux RND transporter periplasmic adaptor subunit</fullName>
    </submittedName>
</protein>
<evidence type="ECO:0000256" key="2">
    <source>
        <dbReference type="SAM" id="Coils"/>
    </source>
</evidence>
<comment type="caution">
    <text evidence="8">The sequence shown here is derived from an EMBL/GenBank/DDBJ whole genome shotgun (WGS) entry which is preliminary data.</text>
</comment>
<dbReference type="NCBIfam" id="TIGR01730">
    <property type="entry name" value="RND_mfp"/>
    <property type="match status" value="1"/>
</dbReference>
<feature type="transmembrane region" description="Helical" evidence="4">
    <location>
        <begin position="41"/>
        <end position="61"/>
    </location>
</feature>
<feature type="domain" description="Multidrug resistance protein MdtA-like alpha-helical hairpin" evidence="5">
    <location>
        <begin position="147"/>
        <end position="208"/>
    </location>
</feature>
<evidence type="ECO:0000313" key="8">
    <source>
        <dbReference type="EMBL" id="MFC5865207.1"/>
    </source>
</evidence>
<keyword evidence="4" id="KW-0472">Membrane</keyword>
<dbReference type="InterPro" id="IPR006143">
    <property type="entry name" value="RND_pump_MFP"/>
</dbReference>
<feature type="domain" description="CusB-like beta-barrel" evidence="7">
    <location>
        <begin position="260"/>
        <end position="332"/>
    </location>
</feature>
<dbReference type="PANTHER" id="PTHR30469">
    <property type="entry name" value="MULTIDRUG RESISTANCE PROTEIN MDTA"/>
    <property type="match status" value="1"/>
</dbReference>
<feature type="domain" description="Multidrug resistance protein MdtA-like barrel-sandwich hybrid" evidence="6">
    <location>
        <begin position="111"/>
        <end position="244"/>
    </location>
</feature>
<organism evidence="8 9">
    <name type="scientific">Acidicapsa dinghuensis</name>
    <dbReference type="NCBI Taxonomy" id="2218256"/>
    <lineage>
        <taxon>Bacteria</taxon>
        <taxon>Pseudomonadati</taxon>
        <taxon>Acidobacteriota</taxon>
        <taxon>Terriglobia</taxon>
        <taxon>Terriglobales</taxon>
        <taxon>Acidobacteriaceae</taxon>
        <taxon>Acidicapsa</taxon>
    </lineage>
</organism>
<dbReference type="EMBL" id="JBHSPH010000017">
    <property type="protein sequence ID" value="MFC5865207.1"/>
    <property type="molecule type" value="Genomic_DNA"/>
</dbReference>
<dbReference type="SUPFAM" id="SSF111369">
    <property type="entry name" value="HlyD-like secretion proteins"/>
    <property type="match status" value="1"/>
</dbReference>
<dbReference type="Pfam" id="PF25876">
    <property type="entry name" value="HH_MFP_RND"/>
    <property type="match status" value="1"/>
</dbReference>
<evidence type="ECO:0000259" key="7">
    <source>
        <dbReference type="Pfam" id="PF25954"/>
    </source>
</evidence>
<sequence length="416" mass="44615">MRETMEQENIPVESQPANAPHEAPAPPAPTGSPRPSGSRALAIWIICIVVILLALGITVGIRSRIAADNKLEKTADATSIPSVRVTYPKSGDKVQTIDLPGNVQPYLDTPIYARTSGYIKQWYVDIGARVHAGQLMAEIETPELDQQLQQAQADLKTAQANLNIAEITSKRWQNLLAKNAVSKQETDQAISDMAARQSAVSASEANVRRLQQMQDFEKVVAPFDGVVTARNIDVGSLIEAGANTTTKELFHLGSIHTLRVYVAVPEAYVSTVSDGANVALTETDRPGEAFKGRVVRNSSAIDPISRTLNVEVDVNNANGHLLPGAYVFVHLDLPGSPHSVTLPSNAILFRAEGLRAAVVRQNHVVLVPITIGRDYGSSVEVTSGLTPQDAVVLDPPDSIAQGEEVQIMEPGKQGGE</sequence>
<gene>
    <name evidence="8" type="ORF">ACFPT7_23075</name>
</gene>
<keyword evidence="4" id="KW-1133">Transmembrane helix</keyword>
<feature type="compositionally biased region" description="Pro residues" evidence="3">
    <location>
        <begin position="23"/>
        <end position="32"/>
    </location>
</feature>
<dbReference type="Pfam" id="PF25917">
    <property type="entry name" value="BSH_RND"/>
    <property type="match status" value="1"/>
</dbReference>
<dbReference type="Proteomes" id="UP001596091">
    <property type="component" value="Unassembled WGS sequence"/>
</dbReference>
<keyword evidence="2" id="KW-0175">Coiled coil</keyword>
<dbReference type="InterPro" id="IPR058792">
    <property type="entry name" value="Beta-barrel_RND_2"/>
</dbReference>
<name>A0ABW1ELP6_9BACT</name>
<dbReference type="Gene3D" id="2.40.420.20">
    <property type="match status" value="1"/>
</dbReference>
<evidence type="ECO:0000256" key="1">
    <source>
        <dbReference type="ARBA" id="ARBA00009477"/>
    </source>
</evidence>
<dbReference type="Pfam" id="PF25954">
    <property type="entry name" value="Beta-barrel_RND_2"/>
    <property type="match status" value="1"/>
</dbReference>
<dbReference type="PANTHER" id="PTHR30469:SF37">
    <property type="entry name" value="RAGD PROTEIN"/>
    <property type="match status" value="1"/>
</dbReference>